<organism evidence="8 9">
    <name type="scientific">Baudoinia panamericana (strain UAMH 10762)</name>
    <name type="common">Angels' share fungus</name>
    <name type="synonym">Baudoinia compniacensis (strain UAMH 10762)</name>
    <dbReference type="NCBI Taxonomy" id="717646"/>
    <lineage>
        <taxon>Eukaryota</taxon>
        <taxon>Fungi</taxon>
        <taxon>Dikarya</taxon>
        <taxon>Ascomycota</taxon>
        <taxon>Pezizomycotina</taxon>
        <taxon>Dothideomycetes</taxon>
        <taxon>Dothideomycetidae</taxon>
        <taxon>Mycosphaerellales</taxon>
        <taxon>Teratosphaeriaceae</taxon>
        <taxon>Baudoinia</taxon>
    </lineage>
</organism>
<keyword evidence="4" id="KW-0175">Coiled coil</keyword>
<dbReference type="GeneID" id="19108507"/>
<dbReference type="OMA" id="TLWKNNM"/>
<dbReference type="InterPro" id="IPR011047">
    <property type="entry name" value="Quinoprotein_ADH-like_sf"/>
</dbReference>
<evidence type="ECO:0000256" key="2">
    <source>
        <dbReference type="ARBA" id="ARBA00022448"/>
    </source>
</evidence>
<proteinExistence type="predicted"/>
<dbReference type="Proteomes" id="UP000011761">
    <property type="component" value="Unassembled WGS sequence"/>
</dbReference>
<evidence type="ECO:0000256" key="3">
    <source>
        <dbReference type="ARBA" id="ARBA00023242"/>
    </source>
</evidence>
<dbReference type="EMBL" id="KB445550">
    <property type="protein sequence ID" value="EMD01025.1"/>
    <property type="molecule type" value="Genomic_DNA"/>
</dbReference>
<comment type="subcellular location">
    <subcellularLocation>
        <location evidence="1">Nucleus</location>
    </subcellularLocation>
</comment>
<evidence type="ECO:0000259" key="7">
    <source>
        <dbReference type="Pfam" id="PF23300"/>
    </source>
</evidence>
<dbReference type="KEGG" id="bcom:BAUCODRAFT_144602"/>
<dbReference type="eggNOG" id="ENOG502QQWQ">
    <property type="taxonomic scope" value="Eukaryota"/>
</dbReference>
<dbReference type="InterPro" id="IPR059141">
    <property type="entry name" value="Beta-prop_Nup120_160"/>
</dbReference>
<keyword evidence="9" id="KW-1185">Reference proteome</keyword>
<dbReference type="InterPro" id="IPR021717">
    <property type="entry name" value="Nucleoporin_Nup160"/>
</dbReference>
<dbReference type="STRING" id="717646.M2NNF8"/>
<reference evidence="8 9" key="1">
    <citation type="journal article" date="2012" name="PLoS Pathog.">
        <title>Diverse lifestyles and strategies of plant pathogenesis encoded in the genomes of eighteen Dothideomycetes fungi.</title>
        <authorList>
            <person name="Ohm R.A."/>
            <person name="Feau N."/>
            <person name="Henrissat B."/>
            <person name="Schoch C.L."/>
            <person name="Horwitz B.A."/>
            <person name="Barry K.W."/>
            <person name="Condon B.J."/>
            <person name="Copeland A.C."/>
            <person name="Dhillon B."/>
            <person name="Glaser F."/>
            <person name="Hesse C.N."/>
            <person name="Kosti I."/>
            <person name="LaButti K."/>
            <person name="Lindquist E.A."/>
            <person name="Lucas S."/>
            <person name="Salamov A.A."/>
            <person name="Bradshaw R.E."/>
            <person name="Ciuffetti L."/>
            <person name="Hamelin R.C."/>
            <person name="Kema G.H.J."/>
            <person name="Lawrence C."/>
            <person name="Scott J.A."/>
            <person name="Spatafora J.W."/>
            <person name="Turgeon B.G."/>
            <person name="de Wit P.J.G.M."/>
            <person name="Zhong S."/>
            <person name="Goodwin S.B."/>
            <person name="Grigoriev I.V."/>
        </authorList>
    </citation>
    <scope>NUCLEOTIDE SEQUENCE [LARGE SCALE GENOMIC DNA]</scope>
    <source>
        <strain evidence="8 9">UAMH 10762</strain>
    </source>
</reference>
<sequence length="1288" mass="143909">MAQAASLYRRVPLAPSPVSPSHVLHIDTSHARTSSLRAGTKRPFDAIDSHNEESYTRAHLATDASIFFRSTLCSPRSILWRMLDERQILEIQAVDLVKRRKRDDQAFADSWLTFRINCPDGIVEQGVAFADAEETDALEAFVLTKGKELLTITLKRDLLTRPSVPAEFDPSTCVNRYTSSFLSVRQPYRFFAVNNHTLLISLTDGGLVRLERSAGTGAQWRETFFSEGGWRGTLTLKGFNPFAARQSVRYGQLELEVTTIVDMAESPDGKYVWTVSLDYKLRAWSTASGQVVFVRDLLGVEDRGKQHLVMAAEQGRLLQIVTPPSREVVRAGGDENRAGYAVAVHSPKEHRFRIYEVTQNATAEGETIQLRDLAAGTRLVPPFEELMNTNIWLLESFYLVPGTGWASTQLWIQARSGALCRTFKLTFDLLSENGEPSAEDLADTWSKGWSVVGAGAHTTEDVKRSDDYPGGLTYSADSALTPSERWLAYLFRPNRFSHASLETALHVYCKARGASTKAGALTKGGLKKSEQPLEERLVSSITSKVLLHRLPNEQQPDYARYRQDIQAQWVQYHTVLMDLHARRQEVLALAFDTEERLPWVVCSDFVASVRALSSMERRSANTDLLFGDRHHHVHPDVFDTIYPSKMDKLEGAGDMDIARLLHAARELRRALSTTARTKFAEMARTEALNFRGQREEEVEEEDYVMDESFAPHRHALAMFDKCNLETEISDEDFDVLSASVDALGGLGSLPTSIFLDLLSWLDERPTGTQREGQKHELARYGAALTVQITEEFLAEARGLLLDVLVLVSFMAGGLEPGGLDEQFRADTVFEEAMGRLKRTELLMWLVSRERGKRSKLASSDDGGVVMDTVTLFEDICIPEWEATWAANEQRQDDMPTLLTQWTAHFAQGLLFEPQRWPSATAHILSHLIKAEEVDLATEFLQFSDRSTDWLVYLTARLYLLRGDYTRASLDFRAAASDLAVQAPQDTAHLIPAHEAEGTFASGSAAYYQHVMALFEKMKIYSYVADFAYLALQHTDELPDLERSMAELDQRKSAANSPAMERLSAAEEETRLLRLKDTRDEMLNRLFNALVLTGRYADAYGDALTKLADPALKKAGLKKLVEACVKSEMVPVLLALPFDEEMGRETDKGLAEMARKELAAGGPTTTLTPAAYQILYAFRTQRSDFRGAAEILHEYLQMLLHSPAQKYAVQDPEDETVLQCYALLINTLVCCGEEDAWVLAQTDGKNGAAGGNGKRRLVTLADVRGEYGAEMDRRSEVLLGRFPLVGGGG</sequence>
<evidence type="ECO:0000256" key="1">
    <source>
        <dbReference type="ARBA" id="ARBA00004123"/>
    </source>
</evidence>
<dbReference type="PANTHER" id="PTHR21286:SF0">
    <property type="entry name" value="NUCLEAR PORE COMPLEX PROTEIN NUP160"/>
    <property type="match status" value="1"/>
</dbReference>
<dbReference type="HOGENOM" id="CLU_003258_0_0_1"/>
<keyword evidence="2" id="KW-0813">Transport</keyword>
<protein>
    <recommendedName>
        <fullName evidence="10">Nuclear pore complex protein Nup160</fullName>
    </recommendedName>
</protein>
<feature type="coiled-coil region" evidence="4">
    <location>
        <begin position="1030"/>
        <end position="1084"/>
    </location>
</feature>
<dbReference type="Pfam" id="PF21486">
    <property type="entry name" value="NUP120_helical"/>
    <property type="match status" value="1"/>
</dbReference>
<evidence type="ECO:0008006" key="10">
    <source>
        <dbReference type="Google" id="ProtNLM"/>
    </source>
</evidence>
<dbReference type="OrthoDB" id="67716at2759"/>
<evidence type="ECO:0000313" key="9">
    <source>
        <dbReference type="Proteomes" id="UP000011761"/>
    </source>
</evidence>
<evidence type="ECO:0000259" key="6">
    <source>
        <dbReference type="Pfam" id="PF21486"/>
    </source>
</evidence>
<evidence type="ECO:0000259" key="5">
    <source>
        <dbReference type="Pfam" id="PF11715"/>
    </source>
</evidence>
<feature type="domain" description="Nucleoporin nup120-like HEAT repeat" evidence="7">
    <location>
        <begin position="923"/>
        <end position="1124"/>
    </location>
</feature>
<dbReference type="RefSeq" id="XP_007672209.1">
    <property type="nucleotide sequence ID" value="XM_007674019.1"/>
</dbReference>
<keyword evidence="3" id="KW-0539">Nucleus</keyword>
<dbReference type="GO" id="GO:0005643">
    <property type="term" value="C:nuclear pore"/>
    <property type="evidence" value="ECO:0007669"/>
    <property type="project" value="TreeGrafter"/>
</dbReference>
<dbReference type="InterPro" id="IPR056548">
    <property type="entry name" value="HEAT_Nup120"/>
</dbReference>
<feature type="domain" description="Nucleoporin Nup120/160 beta-propeller" evidence="5">
    <location>
        <begin position="76"/>
        <end position="616"/>
    </location>
</feature>
<dbReference type="Pfam" id="PF23300">
    <property type="entry name" value="HEAT_Nup120"/>
    <property type="match status" value="1"/>
</dbReference>
<dbReference type="InterPro" id="IPR048884">
    <property type="entry name" value="Nup120_helical"/>
</dbReference>
<dbReference type="Pfam" id="PF11715">
    <property type="entry name" value="Beta-prop_Nup120_160"/>
    <property type="match status" value="1"/>
</dbReference>
<dbReference type="PANTHER" id="PTHR21286">
    <property type="entry name" value="NUCLEAR PORE COMPLEX PROTEIN NUP160"/>
    <property type="match status" value="1"/>
</dbReference>
<feature type="domain" description="Nucleoporin Nup120 helical" evidence="6">
    <location>
        <begin position="702"/>
        <end position="831"/>
    </location>
</feature>
<evidence type="ECO:0000313" key="8">
    <source>
        <dbReference type="EMBL" id="EMD01025.1"/>
    </source>
</evidence>
<dbReference type="GO" id="GO:0017056">
    <property type="term" value="F:structural constituent of nuclear pore"/>
    <property type="evidence" value="ECO:0007669"/>
    <property type="project" value="TreeGrafter"/>
</dbReference>
<gene>
    <name evidence="8" type="ORF">BAUCODRAFT_144602</name>
</gene>
<accession>M2NNF8</accession>
<evidence type="ECO:0000256" key="4">
    <source>
        <dbReference type="SAM" id="Coils"/>
    </source>
</evidence>
<dbReference type="SUPFAM" id="SSF50998">
    <property type="entry name" value="Quinoprotein alcohol dehydrogenase-like"/>
    <property type="match status" value="1"/>
</dbReference>
<name>M2NNF8_BAUPA</name>